<dbReference type="AlphaFoldDB" id="A0A1X0Q7W9"/>
<proteinExistence type="predicted"/>
<accession>A0A1X0Q7W9</accession>
<dbReference type="OrthoDB" id="10062286at2759"/>
<name>A0A1X0Q7W9_9MICR</name>
<protein>
    <submittedName>
        <fullName evidence="1">Uncharacterized protein</fullName>
    </submittedName>
</protein>
<dbReference type="Proteomes" id="UP000192356">
    <property type="component" value="Unassembled WGS sequence"/>
</dbReference>
<evidence type="ECO:0000313" key="2">
    <source>
        <dbReference type="Proteomes" id="UP000192356"/>
    </source>
</evidence>
<organism evidence="1 2">
    <name type="scientific">Hepatospora eriocheir</name>
    <dbReference type="NCBI Taxonomy" id="1081669"/>
    <lineage>
        <taxon>Eukaryota</taxon>
        <taxon>Fungi</taxon>
        <taxon>Fungi incertae sedis</taxon>
        <taxon>Microsporidia</taxon>
        <taxon>Hepatosporidae</taxon>
        <taxon>Hepatospora</taxon>
    </lineage>
</organism>
<dbReference type="EMBL" id="LVKB01000168">
    <property type="protein sequence ID" value="ORD95853.1"/>
    <property type="molecule type" value="Genomic_DNA"/>
</dbReference>
<evidence type="ECO:0000313" key="1">
    <source>
        <dbReference type="EMBL" id="ORD95853.1"/>
    </source>
</evidence>
<gene>
    <name evidence="1" type="ORF">HERIO_2161</name>
</gene>
<sequence length="63" mass="7505">MNDTYIPITNLTNSRVRFLNKKRHTHINFLIMADVNFKTRFLFNGTFELSHDSTVLKLSKFKE</sequence>
<dbReference type="VEuPathDB" id="MicrosporidiaDB:HERIO_2161"/>
<reference evidence="1 2" key="1">
    <citation type="journal article" date="2017" name="Environ. Microbiol.">
        <title>Decay of the glycolytic pathway and adaptation to intranuclear parasitism within Enterocytozoonidae microsporidia.</title>
        <authorList>
            <person name="Wiredu Boakye D."/>
            <person name="Jaroenlak P."/>
            <person name="Prachumwat A."/>
            <person name="Williams T.A."/>
            <person name="Bateman K.S."/>
            <person name="Itsathitphaisarn O."/>
            <person name="Sritunyalucksana K."/>
            <person name="Paszkiewicz K.H."/>
            <person name="Moore K.A."/>
            <person name="Stentiford G.D."/>
            <person name="Williams B.A."/>
        </authorList>
    </citation>
    <scope>NUCLEOTIDE SEQUENCE [LARGE SCALE GENOMIC DNA]</scope>
    <source>
        <strain evidence="1 2">GB1</strain>
    </source>
</reference>
<dbReference type="VEuPathDB" id="MicrosporidiaDB:A0H76_2396"/>
<keyword evidence="2" id="KW-1185">Reference proteome</keyword>
<comment type="caution">
    <text evidence="1">The sequence shown here is derived from an EMBL/GenBank/DDBJ whole genome shotgun (WGS) entry which is preliminary data.</text>
</comment>